<sequence>MGSNCRLLNPTFAIFDGEVRSDGSMDRLRTAPFALSAESLGGAVIVNSSALHVHDNNTSELPRSLDDYFPSLEDDVGNNNSLLLNNESYTEIASFYDLLINHSDIKMRDDILRYTTPVIIVIGNLSNLMALFVLRRKKLRKNSVCFYMCAYAMANLFILNLMLGVAWFCFTFNKIYVTNLTDWSCRLWSFITNVVTYSGIWFVVAMNIDRLLYTTSRTSSKLRCSVFSAKAAVLAIMTGLIVVSIHAMWTFELQPHGCYVPFYQEDIHILIWPWWSATVYTYLPLFLIIAITVVHLIVLCIYHVRRVDTVQSADNTDSFVITVIVVSASFFILAIPATVTNILDIHMPSSWLSVDLVARMELTKKITEILSSLNHVLFGMQLMVCSREFRQELVALLRMIFCCIASKRKFKVFEMRQVSNCEENSIHRQGDYQLCNNNDDTTTTI</sequence>
<dbReference type="GO" id="GO:0016020">
    <property type="term" value="C:membrane"/>
    <property type="evidence" value="ECO:0007669"/>
    <property type="project" value="UniProtKB-SubCell"/>
</dbReference>
<dbReference type="Gene3D" id="1.20.1070.10">
    <property type="entry name" value="Rhodopsin 7-helix transmembrane proteins"/>
    <property type="match status" value="1"/>
</dbReference>
<keyword evidence="3 5" id="KW-1133">Transmembrane helix</keyword>
<dbReference type="PANTHER" id="PTHR46641">
    <property type="entry name" value="FMRFAMIDE RECEPTOR-RELATED"/>
    <property type="match status" value="1"/>
</dbReference>
<evidence type="ECO:0000256" key="3">
    <source>
        <dbReference type="ARBA" id="ARBA00022989"/>
    </source>
</evidence>
<feature type="transmembrane region" description="Helical" evidence="5">
    <location>
        <begin position="111"/>
        <end position="134"/>
    </location>
</feature>
<feature type="transmembrane region" description="Helical" evidence="5">
    <location>
        <begin position="316"/>
        <end position="339"/>
    </location>
</feature>
<dbReference type="Pfam" id="PF00001">
    <property type="entry name" value="7tm_1"/>
    <property type="match status" value="1"/>
</dbReference>
<evidence type="ECO:0000313" key="7">
    <source>
        <dbReference type="EMBL" id="CAG5127460.1"/>
    </source>
</evidence>
<dbReference type="EMBL" id="CAJHNH020002688">
    <property type="protein sequence ID" value="CAG5127460.1"/>
    <property type="molecule type" value="Genomic_DNA"/>
</dbReference>
<feature type="transmembrane region" description="Helical" evidence="5">
    <location>
        <begin position="187"/>
        <end position="208"/>
    </location>
</feature>
<keyword evidence="4 5" id="KW-0472">Membrane</keyword>
<dbReference type="AlphaFoldDB" id="A0A8S3ZIE8"/>
<comment type="subcellular location">
    <subcellularLocation>
        <location evidence="1">Membrane</location>
    </subcellularLocation>
</comment>
<dbReference type="GO" id="GO:0004930">
    <property type="term" value="F:G protein-coupled receptor activity"/>
    <property type="evidence" value="ECO:0007669"/>
    <property type="project" value="InterPro"/>
</dbReference>
<accession>A0A8S3ZIE8</accession>
<comment type="caution">
    <text evidence="7">The sequence shown here is derived from an EMBL/GenBank/DDBJ whole genome shotgun (WGS) entry which is preliminary data.</text>
</comment>
<dbReference type="PANTHER" id="PTHR46641:SF25">
    <property type="entry name" value="CNMAMIDE RECEPTOR-RELATED"/>
    <property type="match status" value="1"/>
</dbReference>
<feature type="domain" description="G-protein coupled receptors family 1 profile" evidence="6">
    <location>
        <begin position="126"/>
        <end position="378"/>
    </location>
</feature>
<keyword evidence="8" id="KW-1185">Reference proteome</keyword>
<evidence type="ECO:0000256" key="5">
    <source>
        <dbReference type="SAM" id="Phobius"/>
    </source>
</evidence>
<dbReference type="InterPro" id="IPR052954">
    <property type="entry name" value="GPCR-Ligand_Int"/>
</dbReference>
<evidence type="ECO:0000256" key="1">
    <source>
        <dbReference type="ARBA" id="ARBA00004370"/>
    </source>
</evidence>
<feature type="transmembrane region" description="Helical" evidence="5">
    <location>
        <begin position="229"/>
        <end position="249"/>
    </location>
</feature>
<name>A0A8S3ZIE8_9EUPU</name>
<dbReference type="PROSITE" id="PS50262">
    <property type="entry name" value="G_PROTEIN_RECEP_F1_2"/>
    <property type="match status" value="1"/>
</dbReference>
<dbReference type="Proteomes" id="UP000678393">
    <property type="component" value="Unassembled WGS sequence"/>
</dbReference>
<organism evidence="7 8">
    <name type="scientific">Candidula unifasciata</name>
    <dbReference type="NCBI Taxonomy" id="100452"/>
    <lineage>
        <taxon>Eukaryota</taxon>
        <taxon>Metazoa</taxon>
        <taxon>Spiralia</taxon>
        <taxon>Lophotrochozoa</taxon>
        <taxon>Mollusca</taxon>
        <taxon>Gastropoda</taxon>
        <taxon>Heterobranchia</taxon>
        <taxon>Euthyneura</taxon>
        <taxon>Panpulmonata</taxon>
        <taxon>Eupulmonata</taxon>
        <taxon>Stylommatophora</taxon>
        <taxon>Helicina</taxon>
        <taxon>Helicoidea</taxon>
        <taxon>Geomitridae</taxon>
        <taxon>Candidula</taxon>
    </lineage>
</organism>
<keyword evidence="2 5" id="KW-0812">Transmembrane</keyword>
<evidence type="ECO:0000256" key="4">
    <source>
        <dbReference type="ARBA" id="ARBA00023136"/>
    </source>
</evidence>
<dbReference type="OrthoDB" id="9990906at2759"/>
<feature type="transmembrane region" description="Helical" evidence="5">
    <location>
        <begin position="282"/>
        <end position="304"/>
    </location>
</feature>
<proteinExistence type="predicted"/>
<dbReference type="InterPro" id="IPR017452">
    <property type="entry name" value="GPCR_Rhodpsn_7TM"/>
</dbReference>
<dbReference type="InterPro" id="IPR000276">
    <property type="entry name" value="GPCR_Rhodpsn"/>
</dbReference>
<evidence type="ECO:0000259" key="6">
    <source>
        <dbReference type="PROSITE" id="PS50262"/>
    </source>
</evidence>
<dbReference type="SUPFAM" id="SSF81321">
    <property type="entry name" value="Family A G protein-coupled receptor-like"/>
    <property type="match status" value="1"/>
</dbReference>
<protein>
    <recommendedName>
        <fullName evidence="6">G-protein coupled receptors family 1 profile domain-containing protein</fullName>
    </recommendedName>
</protein>
<feature type="transmembrane region" description="Helical" evidence="5">
    <location>
        <begin position="146"/>
        <end position="167"/>
    </location>
</feature>
<evidence type="ECO:0000313" key="8">
    <source>
        <dbReference type="Proteomes" id="UP000678393"/>
    </source>
</evidence>
<reference evidence="7" key="1">
    <citation type="submission" date="2021-04" db="EMBL/GenBank/DDBJ databases">
        <authorList>
            <consortium name="Molecular Ecology Group"/>
        </authorList>
    </citation>
    <scope>NUCLEOTIDE SEQUENCE</scope>
</reference>
<gene>
    <name evidence="7" type="ORF">CUNI_LOCUS13018</name>
</gene>
<evidence type="ECO:0000256" key="2">
    <source>
        <dbReference type="ARBA" id="ARBA00022692"/>
    </source>
</evidence>